<keyword evidence="1" id="KW-1133">Transmembrane helix</keyword>
<dbReference type="OrthoDB" id="9880150at2"/>
<feature type="transmembrane region" description="Helical" evidence="1">
    <location>
        <begin position="93"/>
        <end position="115"/>
    </location>
</feature>
<keyword evidence="3" id="KW-1185">Reference proteome</keyword>
<dbReference type="RefSeq" id="WP_116036942.1">
    <property type="nucleotide sequence ID" value="NZ_JBHLVV010000111.1"/>
</dbReference>
<name>A0A3D9CLQ5_9FLAO</name>
<keyword evidence="1" id="KW-0812">Transmembrane</keyword>
<reference evidence="2 3" key="1">
    <citation type="journal article" date="2006" name="Int. J. Syst. Evol. Microbiol.">
        <title>Chryseobacterium hispanicum sp. nov., isolated from the drinking water distribution system of Sevilla, Spain.</title>
        <authorList>
            <person name="Gallego V."/>
            <person name="Garcia M.T."/>
            <person name="Ventosa A."/>
        </authorList>
    </citation>
    <scope>NUCLEOTIDE SEQUENCE [LARGE SCALE GENOMIC DNA]</scope>
    <source>
        <strain evidence="2 3">KCTC 22104</strain>
    </source>
</reference>
<protein>
    <submittedName>
        <fullName evidence="2">Uncharacterized protein</fullName>
    </submittedName>
</protein>
<comment type="caution">
    <text evidence="2">The sequence shown here is derived from an EMBL/GenBank/DDBJ whole genome shotgun (WGS) entry which is preliminary data.</text>
</comment>
<proteinExistence type="predicted"/>
<feature type="transmembrane region" description="Helical" evidence="1">
    <location>
        <begin position="64"/>
        <end position="86"/>
    </location>
</feature>
<accession>A0A3D9CLQ5</accession>
<dbReference type="Proteomes" id="UP000256326">
    <property type="component" value="Unassembled WGS sequence"/>
</dbReference>
<evidence type="ECO:0000256" key="1">
    <source>
        <dbReference type="SAM" id="Phobius"/>
    </source>
</evidence>
<evidence type="ECO:0000313" key="3">
    <source>
        <dbReference type="Proteomes" id="UP000256326"/>
    </source>
</evidence>
<dbReference type="AlphaFoldDB" id="A0A3D9CLQ5"/>
<sequence length="148" mass="17174">METILLILSFLALHYPNGLFRDTARRYDNMCRYDKDFQYTVDNLLPLEYGSFIRTKMNAGMNPILSKPLGIISALVSIFLALLPLFQLLSWKWYWIVLLNLVFSFVISQFLAFFITPNMKIYQIGTLSAKAITYIILGLVFYGISFIF</sequence>
<keyword evidence="1" id="KW-0472">Membrane</keyword>
<gene>
    <name evidence="2" type="ORF">DRF58_16300</name>
</gene>
<organism evidence="2 3">
    <name type="scientific">Epilithonimonas hispanica</name>
    <dbReference type="NCBI Taxonomy" id="358687"/>
    <lineage>
        <taxon>Bacteria</taxon>
        <taxon>Pseudomonadati</taxon>
        <taxon>Bacteroidota</taxon>
        <taxon>Flavobacteriia</taxon>
        <taxon>Flavobacteriales</taxon>
        <taxon>Weeksellaceae</taxon>
        <taxon>Chryseobacterium group</taxon>
        <taxon>Epilithonimonas</taxon>
    </lineage>
</organism>
<evidence type="ECO:0000313" key="2">
    <source>
        <dbReference type="EMBL" id="REC66644.1"/>
    </source>
</evidence>
<feature type="transmembrane region" description="Helical" evidence="1">
    <location>
        <begin position="121"/>
        <end position="144"/>
    </location>
</feature>
<dbReference type="EMBL" id="QNUG01000055">
    <property type="protein sequence ID" value="REC66644.1"/>
    <property type="molecule type" value="Genomic_DNA"/>
</dbReference>